<name>A0A0J0YQC8_9NEIS</name>
<evidence type="ECO:0000256" key="1">
    <source>
        <dbReference type="ARBA" id="ARBA00022679"/>
    </source>
</evidence>
<dbReference type="GO" id="GO:0008897">
    <property type="term" value="F:holo-[acyl-carrier-protein] synthase activity"/>
    <property type="evidence" value="ECO:0007669"/>
    <property type="project" value="InterPro"/>
</dbReference>
<evidence type="ECO:0000259" key="2">
    <source>
        <dbReference type="Pfam" id="PF01648"/>
    </source>
</evidence>
<dbReference type="InterPro" id="IPR008278">
    <property type="entry name" value="4-PPantetheinyl_Trfase_dom"/>
</dbReference>
<dbReference type="PATRIC" id="fig|1470200.3.peg.688"/>
<dbReference type="SUPFAM" id="SSF56214">
    <property type="entry name" value="4'-phosphopantetheinyl transferase"/>
    <property type="match status" value="1"/>
</dbReference>
<evidence type="ECO:0000313" key="4">
    <source>
        <dbReference type="Proteomes" id="UP000036027"/>
    </source>
</evidence>
<accession>A0A0J0YQC8</accession>
<dbReference type="Gene3D" id="3.90.470.20">
    <property type="entry name" value="4'-phosphopantetheinyl transferase domain"/>
    <property type="match status" value="1"/>
</dbReference>
<gene>
    <name evidence="3" type="ORF">PL75_08745</name>
</gene>
<sequence length="208" mass="23217">MNTKYGHTINILLAGADCAFRYQGQNLDEADQMRLSRNPALKQRPDWQTSRFLKQESRLNILSLSHSKGAAVLADAAIELPIGVDIEYIRTRDFPNLAAYSCSGQEQTWLAARGWLAVDFYRLWTLKESLIKAAALDFPADMAKVGIDIQTDGNPKIKNLGGYSWHGISALCGNWALACVWRGEPNLAPQWHIFGNLGTKGLQDIWLL</sequence>
<reference evidence="3 4" key="1">
    <citation type="submission" date="2014-11" db="EMBL/GenBank/DDBJ databases">
        <title>Genome of a novel goose pathogen.</title>
        <authorList>
            <person name="Hansen C.M."/>
            <person name="Hueffer K."/>
            <person name="Choi S.C."/>
        </authorList>
    </citation>
    <scope>NUCLEOTIDE SEQUENCE [LARGE SCALE GENOMIC DNA]</scope>
    <source>
        <strain evidence="3 4">KH1503</strain>
    </source>
</reference>
<dbReference type="STRING" id="1470200.PL75_08745"/>
<comment type="caution">
    <text evidence="3">The sequence shown here is derived from an EMBL/GenBank/DDBJ whole genome shotgun (WGS) entry which is preliminary data.</text>
</comment>
<dbReference type="InterPro" id="IPR037143">
    <property type="entry name" value="4-PPantetheinyl_Trfase_dom_sf"/>
</dbReference>
<dbReference type="RefSeq" id="WP_047761552.1">
    <property type="nucleotide sequence ID" value="NZ_CP091510.1"/>
</dbReference>
<dbReference type="Proteomes" id="UP000036027">
    <property type="component" value="Unassembled WGS sequence"/>
</dbReference>
<keyword evidence="4" id="KW-1185">Reference proteome</keyword>
<dbReference type="Pfam" id="PF01648">
    <property type="entry name" value="ACPS"/>
    <property type="match status" value="1"/>
</dbReference>
<keyword evidence="1" id="KW-0808">Transferase</keyword>
<dbReference type="GO" id="GO:0000287">
    <property type="term" value="F:magnesium ion binding"/>
    <property type="evidence" value="ECO:0007669"/>
    <property type="project" value="InterPro"/>
</dbReference>
<dbReference type="OrthoDB" id="9808281at2"/>
<dbReference type="AlphaFoldDB" id="A0A0J0YQC8"/>
<organism evidence="3 4">
    <name type="scientific">Neisseria arctica</name>
    <dbReference type="NCBI Taxonomy" id="1470200"/>
    <lineage>
        <taxon>Bacteria</taxon>
        <taxon>Pseudomonadati</taxon>
        <taxon>Pseudomonadota</taxon>
        <taxon>Betaproteobacteria</taxon>
        <taxon>Neisseriales</taxon>
        <taxon>Neisseriaceae</taxon>
        <taxon>Neisseria</taxon>
    </lineage>
</organism>
<proteinExistence type="predicted"/>
<evidence type="ECO:0000313" key="3">
    <source>
        <dbReference type="EMBL" id="KLT72341.1"/>
    </source>
</evidence>
<dbReference type="EMBL" id="JTDO01000014">
    <property type="protein sequence ID" value="KLT72341.1"/>
    <property type="molecule type" value="Genomic_DNA"/>
</dbReference>
<protein>
    <recommendedName>
        <fullName evidence="2">4'-phosphopantetheinyl transferase domain-containing protein</fullName>
    </recommendedName>
</protein>
<feature type="domain" description="4'-phosphopantetheinyl transferase" evidence="2">
    <location>
        <begin position="81"/>
        <end position="179"/>
    </location>
</feature>